<gene>
    <name evidence="1" type="ORF">M9458_047887</name>
</gene>
<dbReference type="EMBL" id="JAMKFB020000024">
    <property type="protein sequence ID" value="KAL0156641.1"/>
    <property type="molecule type" value="Genomic_DNA"/>
</dbReference>
<name>A0ABD0N5Z1_CIRMR</name>
<protein>
    <submittedName>
        <fullName evidence="1">Uncharacterized protein</fullName>
    </submittedName>
</protein>
<accession>A0ABD0N5Z1</accession>
<sequence length="76" mass="9000">MKPIGIVIEIEETKAFIRVPYKIDMAGDQIVTPKRNQERTTLLMEEKLKEESTQDTWSNLEWSHIREIQKQGGKWE</sequence>
<reference evidence="1 2" key="1">
    <citation type="submission" date="2024-05" db="EMBL/GenBank/DDBJ databases">
        <title>Genome sequencing and assembly of Indian major carp, Cirrhinus mrigala (Hamilton, 1822).</title>
        <authorList>
            <person name="Mohindra V."/>
            <person name="Chowdhury L.M."/>
            <person name="Lal K."/>
            <person name="Jena J.K."/>
        </authorList>
    </citation>
    <scope>NUCLEOTIDE SEQUENCE [LARGE SCALE GENOMIC DNA]</scope>
    <source>
        <strain evidence="1">CM1030</strain>
        <tissue evidence="1">Blood</tissue>
    </source>
</reference>
<evidence type="ECO:0000313" key="1">
    <source>
        <dbReference type="EMBL" id="KAL0156641.1"/>
    </source>
</evidence>
<feature type="non-terminal residue" evidence="1">
    <location>
        <position position="76"/>
    </location>
</feature>
<keyword evidence="2" id="KW-1185">Reference proteome</keyword>
<dbReference type="Proteomes" id="UP001529510">
    <property type="component" value="Unassembled WGS sequence"/>
</dbReference>
<organism evidence="1 2">
    <name type="scientific">Cirrhinus mrigala</name>
    <name type="common">Mrigala</name>
    <dbReference type="NCBI Taxonomy" id="683832"/>
    <lineage>
        <taxon>Eukaryota</taxon>
        <taxon>Metazoa</taxon>
        <taxon>Chordata</taxon>
        <taxon>Craniata</taxon>
        <taxon>Vertebrata</taxon>
        <taxon>Euteleostomi</taxon>
        <taxon>Actinopterygii</taxon>
        <taxon>Neopterygii</taxon>
        <taxon>Teleostei</taxon>
        <taxon>Ostariophysi</taxon>
        <taxon>Cypriniformes</taxon>
        <taxon>Cyprinidae</taxon>
        <taxon>Labeoninae</taxon>
        <taxon>Labeonini</taxon>
        <taxon>Cirrhinus</taxon>
    </lineage>
</organism>
<comment type="caution">
    <text evidence="1">The sequence shown here is derived from an EMBL/GenBank/DDBJ whole genome shotgun (WGS) entry which is preliminary data.</text>
</comment>
<proteinExistence type="predicted"/>
<evidence type="ECO:0000313" key="2">
    <source>
        <dbReference type="Proteomes" id="UP001529510"/>
    </source>
</evidence>
<dbReference type="AlphaFoldDB" id="A0ABD0N5Z1"/>